<feature type="domain" description="Glycosyl transferase family 1" evidence="1">
    <location>
        <begin position="198"/>
        <end position="345"/>
    </location>
</feature>
<dbReference type="Pfam" id="PF00534">
    <property type="entry name" value="Glycos_transf_1"/>
    <property type="match status" value="1"/>
</dbReference>
<organism evidence="3 4">
    <name type="scientific">Clostridium sulfidigenes</name>
    <dbReference type="NCBI Taxonomy" id="318464"/>
    <lineage>
        <taxon>Bacteria</taxon>
        <taxon>Bacillati</taxon>
        <taxon>Bacillota</taxon>
        <taxon>Clostridia</taxon>
        <taxon>Eubacteriales</taxon>
        <taxon>Clostridiaceae</taxon>
        <taxon>Clostridium</taxon>
    </lineage>
</organism>
<evidence type="ECO:0000259" key="2">
    <source>
        <dbReference type="Pfam" id="PF13439"/>
    </source>
</evidence>
<feature type="domain" description="Glycosyltransferase subfamily 4-like N-terminal" evidence="2">
    <location>
        <begin position="23"/>
        <end position="188"/>
    </location>
</feature>
<protein>
    <recommendedName>
        <fullName evidence="5">Glycosyl transferase family 1</fullName>
    </recommendedName>
</protein>
<dbReference type="SUPFAM" id="SSF53756">
    <property type="entry name" value="UDP-Glycosyltransferase/glycogen phosphorylase"/>
    <property type="match status" value="1"/>
</dbReference>
<evidence type="ECO:0000313" key="4">
    <source>
        <dbReference type="Proteomes" id="UP000028542"/>
    </source>
</evidence>
<dbReference type="Proteomes" id="UP000028542">
    <property type="component" value="Unassembled WGS sequence"/>
</dbReference>
<dbReference type="InterPro" id="IPR028098">
    <property type="entry name" value="Glyco_trans_4-like_N"/>
</dbReference>
<comment type="caution">
    <text evidence="3">The sequence shown here is derived from an EMBL/GenBank/DDBJ whole genome shotgun (WGS) entry which is preliminary data.</text>
</comment>
<keyword evidence="4" id="KW-1185">Reference proteome</keyword>
<reference evidence="3 4" key="1">
    <citation type="submission" date="2014-07" db="EMBL/GenBank/DDBJ databases">
        <title>Draft genome of Clostridium sulfidigenes 113A isolated from sediments associated with methane hydrate from Krishna Godavari basin.</title>
        <authorList>
            <person name="Honkalas V.S."/>
            <person name="Dabir A.P."/>
            <person name="Arora P."/>
            <person name="Dhakephalkar P.K."/>
        </authorList>
    </citation>
    <scope>NUCLEOTIDE SEQUENCE [LARGE SCALE GENOMIC DNA]</scope>
    <source>
        <strain evidence="3 4">113A</strain>
    </source>
</reference>
<dbReference type="Gene3D" id="3.40.50.2000">
    <property type="entry name" value="Glycogen Phosphorylase B"/>
    <property type="match status" value="2"/>
</dbReference>
<gene>
    <name evidence="3" type="ORF">IO99_00955</name>
</gene>
<dbReference type="RefSeq" id="WP_035129157.1">
    <property type="nucleotide sequence ID" value="NZ_JPMD01000001.1"/>
</dbReference>
<dbReference type="eggNOG" id="COG0438">
    <property type="taxonomic scope" value="Bacteria"/>
</dbReference>
<dbReference type="PANTHER" id="PTHR45947">
    <property type="entry name" value="SULFOQUINOVOSYL TRANSFERASE SQD2"/>
    <property type="match status" value="1"/>
</dbReference>
<dbReference type="AlphaFoldDB" id="A0A084JII1"/>
<dbReference type="Pfam" id="PF13439">
    <property type="entry name" value="Glyco_transf_4"/>
    <property type="match status" value="1"/>
</dbReference>
<proteinExistence type="predicted"/>
<evidence type="ECO:0000313" key="3">
    <source>
        <dbReference type="EMBL" id="KEZ88765.1"/>
    </source>
</evidence>
<evidence type="ECO:0000259" key="1">
    <source>
        <dbReference type="Pfam" id="PF00534"/>
    </source>
</evidence>
<sequence>MNILVIPSWYGTKVNPTNGSFFKEQALALKEKGHNVIIAFVEVTLEKLSNEDKKVQYYIDEGLKTYRIKENKIRKTGNIGTSMAIKRGIIKIYNELTKNDKIDIIHLHSCVWAGAGAVAIKKKANVPLVITEHSSFYARYKVNIFEDFLIKYITKNSNYMICVSNTLKNIMLKYTDSIDVIPNMVDCDKFKLNNINLEDKFIFLTVSYLKDNKNVDVLIKAFKKALDHIDAKLIIGGKGPEEEKLKKLCADLGISDKVEFKGALSRAEVPEVINSCNVFVLASKFETFGVVLIEALSSGKPVISTKNGGAQDIVNSNNGLLVDVDSVSQLGDAIIKMKENYSKYNSADISRECKDKYNKTNIATRIEEVYKKLLHNK</sequence>
<dbReference type="EMBL" id="JPMD01000001">
    <property type="protein sequence ID" value="KEZ88765.1"/>
    <property type="molecule type" value="Genomic_DNA"/>
</dbReference>
<dbReference type="InterPro" id="IPR050194">
    <property type="entry name" value="Glycosyltransferase_grp1"/>
</dbReference>
<name>A0A084JII1_9CLOT</name>
<dbReference type="STRING" id="318464.IO99_00955"/>
<dbReference type="PANTHER" id="PTHR45947:SF3">
    <property type="entry name" value="SULFOQUINOVOSYL TRANSFERASE SQD2"/>
    <property type="match status" value="1"/>
</dbReference>
<evidence type="ECO:0008006" key="5">
    <source>
        <dbReference type="Google" id="ProtNLM"/>
    </source>
</evidence>
<dbReference type="InterPro" id="IPR001296">
    <property type="entry name" value="Glyco_trans_1"/>
</dbReference>
<accession>A0A084JII1</accession>
<dbReference type="GO" id="GO:0016757">
    <property type="term" value="F:glycosyltransferase activity"/>
    <property type="evidence" value="ECO:0007669"/>
    <property type="project" value="InterPro"/>
</dbReference>